<dbReference type="EMBL" id="OCPC01000001">
    <property type="protein sequence ID" value="SOE16418.1"/>
    <property type="molecule type" value="Genomic_DNA"/>
</dbReference>
<dbReference type="Pfam" id="PF12318">
    <property type="entry name" value="FAD-SLDH"/>
    <property type="match status" value="1"/>
</dbReference>
<dbReference type="Proteomes" id="UP000219465">
    <property type="component" value="Unassembled WGS sequence"/>
</dbReference>
<proteinExistence type="predicted"/>
<dbReference type="AlphaFoldDB" id="A0A286I8G6"/>
<reference evidence="2" key="1">
    <citation type="submission" date="2017-08" db="EMBL/GenBank/DDBJ databases">
        <authorList>
            <person name="Varghese N."/>
            <person name="Submissions S."/>
        </authorList>
    </citation>
    <scope>NUCLEOTIDE SEQUENCE [LARGE SCALE GENOMIC DNA]</scope>
    <source>
        <strain evidence="2">KCTC 23107</strain>
    </source>
</reference>
<gene>
    <name evidence="1" type="ORF">SAMN05877838_1285</name>
</gene>
<accession>A0A286I8G6</accession>
<evidence type="ECO:0000313" key="2">
    <source>
        <dbReference type="Proteomes" id="UP000219465"/>
    </source>
</evidence>
<protein>
    <submittedName>
        <fullName evidence="1">D-sorbitol dehydrogenase-like protein</fullName>
    </submittedName>
</protein>
<keyword evidence="2" id="KW-1185">Reference proteome</keyword>
<dbReference type="PROSITE" id="PS51318">
    <property type="entry name" value="TAT"/>
    <property type="match status" value="1"/>
</dbReference>
<dbReference type="InterPro" id="IPR006311">
    <property type="entry name" value="TAT_signal"/>
</dbReference>
<dbReference type="OrthoDB" id="8478903at2"/>
<sequence length="147" mass="15470">MAQRAPSQPFCTTRRFVLVGGGTLALATVAGWPGSAYAATIDVETFLTLSQTLTGNEDLDAEYASQFLKAFEAAGKGDDLASLAAGGDHQQLANEVVAAWYTGVSPDPESEEVVTYTDALMWPAMSYTKPMGYCGGAMGYWADPPAT</sequence>
<dbReference type="InterPro" id="IPR024651">
    <property type="entry name" value="FAD-SLDH_ssu"/>
</dbReference>
<organism evidence="1 2">
    <name type="scientific">Hoeflea halophila</name>
    <dbReference type="NCBI Taxonomy" id="714899"/>
    <lineage>
        <taxon>Bacteria</taxon>
        <taxon>Pseudomonadati</taxon>
        <taxon>Pseudomonadota</taxon>
        <taxon>Alphaproteobacteria</taxon>
        <taxon>Hyphomicrobiales</taxon>
        <taxon>Rhizobiaceae</taxon>
        <taxon>Hoeflea</taxon>
    </lineage>
</organism>
<name>A0A286I8G6_9HYPH</name>
<evidence type="ECO:0000313" key="1">
    <source>
        <dbReference type="EMBL" id="SOE16418.1"/>
    </source>
</evidence>
<dbReference type="RefSeq" id="WP_097106029.1">
    <property type="nucleotide sequence ID" value="NZ_OCPC01000001.1"/>
</dbReference>